<dbReference type="AlphaFoldDB" id="A0A9W6XXS6"/>
<comment type="caution">
    <text evidence="2">The sequence shown here is derived from an EMBL/GenBank/DDBJ whole genome shotgun (WGS) entry which is preliminary data.</text>
</comment>
<reference evidence="2" key="1">
    <citation type="submission" date="2023-04" db="EMBL/GenBank/DDBJ databases">
        <title>Phytophthora fragariaefolia NBRC 109709.</title>
        <authorList>
            <person name="Ichikawa N."/>
            <person name="Sato H."/>
            <person name="Tonouchi N."/>
        </authorList>
    </citation>
    <scope>NUCLEOTIDE SEQUENCE</scope>
    <source>
        <strain evidence="2">NBRC 109709</strain>
    </source>
</reference>
<sequence length="276" mass="30966">MEVIAVGTAAIDVVHEVAAYPQGSLRLFVLPMRLYILSSRETGSRTIIHSRSIAELGVEAFKTQVARSLVKFRQDMNAAVWFHFEGRNMETVREMILHVREAAPQAKISVEIEFPRYPWHLARTLASLADYVFISKDYLRDNVNILSAQEFFNRIQTNHWDEDWNQWVKAFICPWGSEGVYYLETSGANTHHIPAAQLGKVVESNGAGDSFIGASIAGLSRGYVPLGVALKVACEVATVKCSQHGFKLPMEKILKWQHDLTLKNPDEEDGAKTFAC</sequence>
<dbReference type="Pfam" id="PF00294">
    <property type="entry name" value="PfkB"/>
    <property type="match status" value="1"/>
</dbReference>
<accession>A0A9W6XXS6</accession>
<protein>
    <submittedName>
        <fullName evidence="2">Unnamed protein product</fullName>
    </submittedName>
</protein>
<proteinExistence type="predicted"/>
<dbReference type="Gene3D" id="3.40.1190.20">
    <property type="match status" value="1"/>
</dbReference>
<evidence type="ECO:0000313" key="3">
    <source>
        <dbReference type="Proteomes" id="UP001165121"/>
    </source>
</evidence>
<dbReference type="OrthoDB" id="204058at2759"/>
<dbReference type="InterPro" id="IPR029056">
    <property type="entry name" value="Ribokinase-like"/>
</dbReference>
<keyword evidence="3" id="KW-1185">Reference proteome</keyword>
<dbReference type="InterPro" id="IPR011611">
    <property type="entry name" value="PfkB_dom"/>
</dbReference>
<dbReference type="SUPFAM" id="SSF53613">
    <property type="entry name" value="Ribokinase-like"/>
    <property type="match status" value="1"/>
</dbReference>
<dbReference type="EMBL" id="BSXT01002139">
    <property type="protein sequence ID" value="GMF47261.1"/>
    <property type="molecule type" value="Genomic_DNA"/>
</dbReference>
<feature type="domain" description="Carbohydrate kinase PfkB" evidence="1">
    <location>
        <begin position="73"/>
        <end position="251"/>
    </location>
</feature>
<evidence type="ECO:0000259" key="1">
    <source>
        <dbReference type="Pfam" id="PF00294"/>
    </source>
</evidence>
<name>A0A9W6XXS6_9STRA</name>
<dbReference type="PANTHER" id="PTHR42774:SF3">
    <property type="entry name" value="KETOHEXOKINASE"/>
    <property type="match status" value="1"/>
</dbReference>
<dbReference type="InterPro" id="IPR052562">
    <property type="entry name" value="Ketohexokinase-related"/>
</dbReference>
<organism evidence="2 3">
    <name type="scientific">Phytophthora fragariaefolia</name>
    <dbReference type="NCBI Taxonomy" id="1490495"/>
    <lineage>
        <taxon>Eukaryota</taxon>
        <taxon>Sar</taxon>
        <taxon>Stramenopiles</taxon>
        <taxon>Oomycota</taxon>
        <taxon>Peronosporomycetes</taxon>
        <taxon>Peronosporales</taxon>
        <taxon>Peronosporaceae</taxon>
        <taxon>Phytophthora</taxon>
    </lineage>
</organism>
<gene>
    <name evidence="2" type="ORF">Pfra01_001775100</name>
</gene>
<evidence type="ECO:0000313" key="2">
    <source>
        <dbReference type="EMBL" id="GMF47261.1"/>
    </source>
</evidence>
<dbReference type="Proteomes" id="UP001165121">
    <property type="component" value="Unassembled WGS sequence"/>
</dbReference>
<dbReference type="PANTHER" id="PTHR42774">
    <property type="entry name" value="PHOSPHOTRANSFERASE SYSTEM TRANSPORT PROTEIN"/>
    <property type="match status" value="1"/>
</dbReference>